<accession>A0ACB8QU16</accession>
<proteinExistence type="predicted"/>
<evidence type="ECO:0000313" key="2">
    <source>
        <dbReference type="Proteomes" id="UP000814128"/>
    </source>
</evidence>
<sequence>MASDSVITDYPTLFRSEAMSLVQLFVPTEVAHDTVSELGELGNVQFKDLNPNVNPFQRSFIGEIRRVDEMARRVRFFATQIDKETDPIPVRPLYDSAPLITVGPRAAQTLDELDVTLSEHESRLKRMNESYEVLSARLKELLEARHVLWETAVFFHLAEGNQNEIRASIDESAAPLLQHDDRENQFTTSSVQLDLEFVAGTIDRQRLPTFERVLWRVLRGNLYMNHTDISEPFVDAATGASTYKNVFIIFAHGDILLAKIRKVAESMGATLYPIDANADKRVDSLREINGRIEDLEMVLYNTGSTRRTELDKIGESLRSWEDVVRKEKLVYETLNLFNYDNRRKTLIAEGWCPSRDITRIQVALRHATEESGTSVPPILHELRTHKTPPTFQRTNKFTEGFQAIMDAYGVASYQEVNPGLFAVITFPFLFAVMFGDIGHGTIVAVAAFFLIMNERKLARADLGEIFGTFFYGRYIIFLMGLFSIYTGFIYNDIFSKSLHLFHSGWDVPGGANGTVVYQPNGNVYPFGLDYNWHGADNALIFTNSYKMKMSIVLGVIHMTFALCLQIPNHIRFRRISDIWTSFLPQLLFLESIFGYLVICILYKWSVDWSRANASPPSLLNMLIGMFLSPGTVTSDTRLYPGQGFVQVVLLLIAFICIPWMLCLKPYLLWKETKNTHDQGYVGLSHAEDGNGYGIAPRDNDLEDGEEGNGQADAEDDEGHEQHDFSEVVIHQVIHTIEFCLGCISHTASYLRLWALSLAHAQLSEVLWDMTIGTVEGLTGIVGIVVKTFVLVMWFILTVGILCVMEGLSAFLHALRLHWVEANSKHYESGGQQFVPLSFAAVAEQ</sequence>
<evidence type="ECO:0000313" key="1">
    <source>
        <dbReference type="EMBL" id="KAI0035003.1"/>
    </source>
</evidence>
<dbReference type="EMBL" id="MU273491">
    <property type="protein sequence ID" value="KAI0035003.1"/>
    <property type="molecule type" value="Genomic_DNA"/>
</dbReference>
<organism evidence="1 2">
    <name type="scientific">Vararia minispora EC-137</name>
    <dbReference type="NCBI Taxonomy" id="1314806"/>
    <lineage>
        <taxon>Eukaryota</taxon>
        <taxon>Fungi</taxon>
        <taxon>Dikarya</taxon>
        <taxon>Basidiomycota</taxon>
        <taxon>Agaricomycotina</taxon>
        <taxon>Agaricomycetes</taxon>
        <taxon>Russulales</taxon>
        <taxon>Lachnocladiaceae</taxon>
        <taxon>Vararia</taxon>
    </lineage>
</organism>
<comment type="caution">
    <text evidence="1">The sequence shown here is derived from an EMBL/GenBank/DDBJ whole genome shotgun (WGS) entry which is preliminary data.</text>
</comment>
<reference evidence="1" key="1">
    <citation type="submission" date="2021-02" db="EMBL/GenBank/DDBJ databases">
        <authorList>
            <consortium name="DOE Joint Genome Institute"/>
            <person name="Ahrendt S."/>
            <person name="Looney B.P."/>
            <person name="Miyauchi S."/>
            <person name="Morin E."/>
            <person name="Drula E."/>
            <person name="Courty P.E."/>
            <person name="Chicoki N."/>
            <person name="Fauchery L."/>
            <person name="Kohler A."/>
            <person name="Kuo A."/>
            <person name="Labutti K."/>
            <person name="Pangilinan J."/>
            <person name="Lipzen A."/>
            <person name="Riley R."/>
            <person name="Andreopoulos W."/>
            <person name="He G."/>
            <person name="Johnson J."/>
            <person name="Barry K.W."/>
            <person name="Grigoriev I.V."/>
            <person name="Nagy L."/>
            <person name="Hibbett D."/>
            <person name="Henrissat B."/>
            <person name="Matheny P.B."/>
            <person name="Labbe J."/>
            <person name="Martin F."/>
        </authorList>
    </citation>
    <scope>NUCLEOTIDE SEQUENCE</scope>
    <source>
        <strain evidence="1">EC-137</strain>
    </source>
</reference>
<name>A0ACB8QU16_9AGAM</name>
<gene>
    <name evidence="1" type="ORF">K488DRAFT_83464</name>
</gene>
<keyword evidence="2" id="KW-1185">Reference proteome</keyword>
<dbReference type="Proteomes" id="UP000814128">
    <property type="component" value="Unassembled WGS sequence"/>
</dbReference>
<protein>
    <submittedName>
        <fullName evidence="1">ATPase V0 A0 complex 116-kDa subunit</fullName>
    </submittedName>
</protein>
<reference evidence="1" key="2">
    <citation type="journal article" date="2022" name="New Phytol.">
        <title>Evolutionary transition to the ectomycorrhizal habit in the genomes of a hyperdiverse lineage of mushroom-forming fungi.</title>
        <authorList>
            <person name="Looney B."/>
            <person name="Miyauchi S."/>
            <person name="Morin E."/>
            <person name="Drula E."/>
            <person name="Courty P.E."/>
            <person name="Kohler A."/>
            <person name="Kuo A."/>
            <person name="LaButti K."/>
            <person name="Pangilinan J."/>
            <person name="Lipzen A."/>
            <person name="Riley R."/>
            <person name="Andreopoulos W."/>
            <person name="He G."/>
            <person name="Johnson J."/>
            <person name="Nolan M."/>
            <person name="Tritt A."/>
            <person name="Barry K.W."/>
            <person name="Grigoriev I.V."/>
            <person name="Nagy L.G."/>
            <person name="Hibbett D."/>
            <person name="Henrissat B."/>
            <person name="Matheny P.B."/>
            <person name="Labbe J."/>
            <person name="Martin F.M."/>
        </authorList>
    </citation>
    <scope>NUCLEOTIDE SEQUENCE</scope>
    <source>
        <strain evidence="1">EC-137</strain>
    </source>
</reference>